<dbReference type="PROSITE" id="PS51387">
    <property type="entry name" value="FAD_PCMH"/>
    <property type="match status" value="1"/>
</dbReference>
<organism evidence="7 8">
    <name type="scientific">Streptomyces solincola</name>
    <dbReference type="NCBI Taxonomy" id="2100817"/>
    <lineage>
        <taxon>Bacteria</taxon>
        <taxon>Bacillati</taxon>
        <taxon>Actinomycetota</taxon>
        <taxon>Actinomycetes</taxon>
        <taxon>Kitasatosporales</taxon>
        <taxon>Streptomycetaceae</taxon>
        <taxon>Streptomyces</taxon>
    </lineage>
</organism>
<evidence type="ECO:0000313" key="7">
    <source>
        <dbReference type="EMBL" id="PRH79866.1"/>
    </source>
</evidence>
<dbReference type="InterPro" id="IPR050416">
    <property type="entry name" value="FAD-linked_Oxidoreductase"/>
</dbReference>
<evidence type="ECO:0000256" key="2">
    <source>
        <dbReference type="ARBA" id="ARBA00005466"/>
    </source>
</evidence>
<dbReference type="PANTHER" id="PTHR42973">
    <property type="entry name" value="BINDING OXIDOREDUCTASE, PUTATIVE (AFU_ORTHOLOGUE AFUA_1G17690)-RELATED"/>
    <property type="match status" value="1"/>
</dbReference>
<dbReference type="GO" id="GO:0071949">
    <property type="term" value="F:FAD binding"/>
    <property type="evidence" value="ECO:0007669"/>
    <property type="project" value="InterPro"/>
</dbReference>
<dbReference type="Gene3D" id="3.40.462.20">
    <property type="match status" value="1"/>
</dbReference>
<evidence type="ECO:0000256" key="3">
    <source>
        <dbReference type="ARBA" id="ARBA00022630"/>
    </source>
</evidence>
<dbReference type="GO" id="GO:0016491">
    <property type="term" value="F:oxidoreductase activity"/>
    <property type="evidence" value="ECO:0007669"/>
    <property type="project" value="UniProtKB-KW"/>
</dbReference>
<dbReference type="InterPro" id="IPR006094">
    <property type="entry name" value="Oxid_FAD_bind_N"/>
</dbReference>
<gene>
    <name evidence="7" type="ORF">C6N75_07190</name>
</gene>
<evidence type="ECO:0000256" key="5">
    <source>
        <dbReference type="ARBA" id="ARBA00023002"/>
    </source>
</evidence>
<dbReference type="InterPro" id="IPR016167">
    <property type="entry name" value="FAD-bd_PCMH_sub1"/>
</dbReference>
<reference evidence="7 8" key="1">
    <citation type="submission" date="2018-03" db="EMBL/GenBank/DDBJ databases">
        <title>Novel Streptomyces sp. from soil.</title>
        <authorList>
            <person name="Tan G.Y.A."/>
            <person name="Lee Z.Y."/>
        </authorList>
    </citation>
    <scope>NUCLEOTIDE SEQUENCE [LARGE SCALE GENOMIC DNA]</scope>
    <source>
        <strain evidence="7 8">ST5x</strain>
    </source>
</reference>
<sequence length="466" mass="46989">MTLPSDVLRTAQSATLPAPGSPEYEEAAGVFNLAAPARPDAAVTVRTVAEARAALRAADARGLPVRVHTTGHAAGARRPVDGGVLLRTRLAGGVHVDPVARTARVPAGATWGEVVAAAAPHGLAAAHGSAAGVGVVGYLLGGGVSFYGRHTGIAANSVRAVELLTADGEEVRADAAADPELLWALRGGGGGFGVVTAVEIGLFPVARVVTGGAYWSAAHARPLLAAWRDWAAGAPRRATTSLRIMNLPPVPGVPPVLAAGPVLCVDGAVLAATADEEPEARRAADALLAPLRAIAEPLLDTWALTDAAGVLDAHMDPADPVPFVGDHLLLSGLGDDTADAFLGAVGEGSGSPLAVATLRQLGGAFAEPAAGGGVLDHTDAAYAYMGSGPPFGPVTVAALEEHCARVRAALAPWDTGRTIPSLVEGAGRPQRHLDAEQTAAVDRVRARLDPRGRFTGDIAPGATSSR</sequence>
<comment type="caution">
    <text evidence="7">The sequence shown here is derived from an EMBL/GenBank/DDBJ whole genome shotgun (WGS) entry which is preliminary data.</text>
</comment>
<dbReference type="RefSeq" id="WP_105868009.1">
    <property type="nucleotide sequence ID" value="NZ_PVLV01000095.1"/>
</dbReference>
<keyword evidence="8" id="KW-1185">Reference proteome</keyword>
<comment type="similarity">
    <text evidence="2">Belongs to the oxygen-dependent FAD-linked oxidoreductase family.</text>
</comment>
<evidence type="ECO:0000313" key="8">
    <source>
        <dbReference type="Proteomes" id="UP000239322"/>
    </source>
</evidence>
<dbReference type="Pfam" id="PF01565">
    <property type="entry name" value="FAD_binding_4"/>
    <property type="match status" value="1"/>
</dbReference>
<dbReference type="Proteomes" id="UP000239322">
    <property type="component" value="Unassembled WGS sequence"/>
</dbReference>
<dbReference type="InterPro" id="IPR016169">
    <property type="entry name" value="FAD-bd_PCMH_sub2"/>
</dbReference>
<keyword evidence="3" id="KW-0285">Flavoprotein</keyword>
<evidence type="ECO:0000259" key="6">
    <source>
        <dbReference type="PROSITE" id="PS51387"/>
    </source>
</evidence>
<protein>
    <submittedName>
        <fullName evidence="7">Oxidoreductase</fullName>
    </submittedName>
</protein>
<name>A0A2S9PZL2_9ACTN</name>
<accession>A0A2S9PZL2</accession>
<dbReference type="AlphaFoldDB" id="A0A2S9PZL2"/>
<dbReference type="PANTHER" id="PTHR42973:SF39">
    <property type="entry name" value="FAD-BINDING PCMH-TYPE DOMAIN-CONTAINING PROTEIN"/>
    <property type="match status" value="1"/>
</dbReference>
<comment type="cofactor">
    <cofactor evidence="1">
        <name>FAD</name>
        <dbReference type="ChEBI" id="CHEBI:57692"/>
    </cofactor>
</comment>
<keyword evidence="4" id="KW-0274">FAD</keyword>
<dbReference type="Gene3D" id="3.30.465.10">
    <property type="match status" value="1"/>
</dbReference>
<proteinExistence type="inferred from homology"/>
<dbReference type="OrthoDB" id="5169292at2"/>
<dbReference type="InterPro" id="IPR036318">
    <property type="entry name" value="FAD-bd_PCMH-like_sf"/>
</dbReference>
<feature type="domain" description="FAD-binding PCMH-type" evidence="6">
    <location>
        <begin position="35"/>
        <end position="205"/>
    </location>
</feature>
<dbReference type="InterPro" id="IPR016166">
    <property type="entry name" value="FAD-bd_PCMH"/>
</dbReference>
<evidence type="ECO:0000256" key="4">
    <source>
        <dbReference type="ARBA" id="ARBA00022827"/>
    </source>
</evidence>
<dbReference type="EMBL" id="PVLV01000095">
    <property type="protein sequence ID" value="PRH79866.1"/>
    <property type="molecule type" value="Genomic_DNA"/>
</dbReference>
<keyword evidence="5" id="KW-0560">Oxidoreductase</keyword>
<dbReference type="Gene3D" id="3.30.43.10">
    <property type="entry name" value="Uridine Diphospho-n-acetylenolpyruvylglucosamine Reductase, domain 2"/>
    <property type="match status" value="1"/>
</dbReference>
<dbReference type="SUPFAM" id="SSF56176">
    <property type="entry name" value="FAD-binding/transporter-associated domain-like"/>
    <property type="match status" value="1"/>
</dbReference>
<evidence type="ECO:0000256" key="1">
    <source>
        <dbReference type="ARBA" id="ARBA00001974"/>
    </source>
</evidence>